<dbReference type="InterPro" id="IPR009739">
    <property type="entry name" value="LprI-like_N"/>
</dbReference>
<comment type="caution">
    <text evidence="8">The sequence shown here is derived from an EMBL/GenBank/DDBJ whole genome shotgun (WGS) entry which is preliminary data.</text>
</comment>
<evidence type="ECO:0008006" key="10">
    <source>
        <dbReference type="Google" id="ProtNLM"/>
    </source>
</evidence>
<dbReference type="EMBL" id="PYGI01000031">
    <property type="protein sequence ID" value="PSL09516.1"/>
    <property type="molecule type" value="Genomic_DNA"/>
</dbReference>
<evidence type="ECO:0000256" key="1">
    <source>
        <dbReference type="ARBA" id="ARBA00022729"/>
    </source>
</evidence>
<proteinExistence type="predicted"/>
<evidence type="ECO:0000313" key="9">
    <source>
        <dbReference type="Proteomes" id="UP000242133"/>
    </source>
</evidence>
<accession>A0A2P8EJ70</accession>
<keyword evidence="2" id="KW-0472">Membrane</keyword>
<keyword evidence="3" id="KW-0564">Palmitate</keyword>
<gene>
    <name evidence="8" type="ORF">CLV44_13111</name>
</gene>
<keyword evidence="1 5" id="KW-0732">Signal</keyword>
<evidence type="ECO:0000256" key="5">
    <source>
        <dbReference type="SAM" id="SignalP"/>
    </source>
</evidence>
<dbReference type="AlphaFoldDB" id="A0A2P8EJ70"/>
<evidence type="ECO:0000256" key="3">
    <source>
        <dbReference type="ARBA" id="ARBA00023139"/>
    </source>
</evidence>
<evidence type="ECO:0000313" key="8">
    <source>
        <dbReference type="EMBL" id="PSL09516.1"/>
    </source>
</evidence>
<keyword evidence="9" id="KW-1185">Reference proteome</keyword>
<protein>
    <recommendedName>
        <fullName evidence="10">Lysozyme inhibitor LprI N-terminal domain-containing protein</fullName>
    </recommendedName>
</protein>
<organism evidence="8 9">
    <name type="scientific">Marinobacterium halophilum</name>
    <dbReference type="NCBI Taxonomy" id="267374"/>
    <lineage>
        <taxon>Bacteria</taxon>
        <taxon>Pseudomonadati</taxon>
        <taxon>Pseudomonadota</taxon>
        <taxon>Gammaproteobacteria</taxon>
        <taxon>Oceanospirillales</taxon>
        <taxon>Oceanospirillaceae</taxon>
        <taxon>Marinobacterium</taxon>
    </lineage>
</organism>
<dbReference type="InterPro" id="IPR052755">
    <property type="entry name" value="Lysozyme_Inhibitor_LprI"/>
</dbReference>
<dbReference type="SUPFAM" id="SSF141488">
    <property type="entry name" value="YdhA-like"/>
    <property type="match status" value="1"/>
</dbReference>
<feature type="domain" description="C-type lysozyme inhibitor" evidence="7">
    <location>
        <begin position="198"/>
        <end position="265"/>
    </location>
</feature>
<dbReference type="Pfam" id="PF07007">
    <property type="entry name" value="LprI"/>
    <property type="match status" value="1"/>
</dbReference>
<dbReference type="PROSITE" id="PS51257">
    <property type="entry name" value="PROKAR_LIPOPROTEIN"/>
    <property type="match status" value="1"/>
</dbReference>
<evidence type="ECO:0000259" key="7">
    <source>
        <dbReference type="Pfam" id="PF09864"/>
    </source>
</evidence>
<sequence>MLRWIAFSLMTVSTLGCVATAPTHSVQEPMACTSDWYHSVEQRLATGDGQGHGPDIGSAEWKSVVEFKLGIRDIAATPDPASSAWCGHVEALLEQRAQKTSFNCDSQSLSTAEALVCGDVGLSMLDRQLSEVYQQAVTASDSHFRPTLQAEQRGWIKGRNECWKSQTIRQCVNSAYRLRIAELQARYRLVEHSNPVRYLCNNNPADEFVATFFQTEPETAIVERGDSISVMYRQLAASGARYQGRNESLWEHGGKVMISWGSGADAMSCIRSALADVDQRK</sequence>
<dbReference type="InterPro" id="IPR018660">
    <property type="entry name" value="MliC"/>
</dbReference>
<feature type="signal peptide" evidence="5">
    <location>
        <begin position="1"/>
        <end position="21"/>
    </location>
</feature>
<evidence type="ECO:0000256" key="2">
    <source>
        <dbReference type="ARBA" id="ARBA00023136"/>
    </source>
</evidence>
<dbReference type="Gene3D" id="1.20.1270.180">
    <property type="match status" value="1"/>
</dbReference>
<evidence type="ECO:0000256" key="4">
    <source>
        <dbReference type="ARBA" id="ARBA00023288"/>
    </source>
</evidence>
<dbReference type="GO" id="GO:0005576">
    <property type="term" value="C:extracellular region"/>
    <property type="evidence" value="ECO:0007669"/>
    <property type="project" value="TreeGrafter"/>
</dbReference>
<reference evidence="8 9" key="1">
    <citation type="submission" date="2018-03" db="EMBL/GenBank/DDBJ databases">
        <title>Genomic Encyclopedia of Archaeal and Bacterial Type Strains, Phase II (KMG-II): from individual species to whole genera.</title>
        <authorList>
            <person name="Goeker M."/>
        </authorList>
    </citation>
    <scope>NUCLEOTIDE SEQUENCE [LARGE SCALE GENOMIC DNA]</scope>
    <source>
        <strain evidence="8 9">DSM 17586</strain>
    </source>
</reference>
<feature type="chain" id="PRO_5015137586" description="Lysozyme inhibitor LprI N-terminal domain-containing protein" evidence="5">
    <location>
        <begin position="22"/>
        <end position="281"/>
    </location>
</feature>
<feature type="domain" description="Lysozyme inhibitor LprI-like N-terminal" evidence="6">
    <location>
        <begin position="104"/>
        <end position="161"/>
    </location>
</feature>
<dbReference type="PANTHER" id="PTHR37549:SF1">
    <property type="entry name" value="LIPOPROTEIN LPRI"/>
    <property type="match status" value="1"/>
</dbReference>
<keyword evidence="4" id="KW-0449">Lipoprotein</keyword>
<dbReference type="Proteomes" id="UP000242133">
    <property type="component" value="Unassembled WGS sequence"/>
</dbReference>
<dbReference type="Gene3D" id="2.40.128.200">
    <property type="match status" value="1"/>
</dbReference>
<dbReference type="Pfam" id="PF09864">
    <property type="entry name" value="MliC"/>
    <property type="match status" value="1"/>
</dbReference>
<evidence type="ECO:0000259" key="6">
    <source>
        <dbReference type="Pfam" id="PF07007"/>
    </source>
</evidence>
<name>A0A2P8EJ70_9GAMM</name>
<dbReference type="InterPro" id="IPR036328">
    <property type="entry name" value="MliC_sf"/>
</dbReference>
<dbReference type="PANTHER" id="PTHR37549">
    <property type="entry name" value="LIPOPROTEIN LPRI"/>
    <property type="match status" value="1"/>
</dbReference>